<protein>
    <submittedName>
        <fullName evidence="2">Phosphoesterase</fullName>
    </submittedName>
</protein>
<name>A0A4S3TRZ8_9EURY</name>
<keyword evidence="3" id="KW-1185">Reference proteome</keyword>
<organism evidence="2 3">
    <name type="scientific">Salinadaptatus halalkaliphilus</name>
    <dbReference type="NCBI Taxonomy" id="2419781"/>
    <lineage>
        <taxon>Archaea</taxon>
        <taxon>Methanobacteriati</taxon>
        <taxon>Methanobacteriota</taxon>
        <taxon>Stenosarchaea group</taxon>
        <taxon>Halobacteria</taxon>
        <taxon>Halobacteriales</taxon>
        <taxon>Natrialbaceae</taxon>
        <taxon>Salinadaptatus</taxon>
    </lineage>
</organism>
<evidence type="ECO:0000256" key="1">
    <source>
        <dbReference type="SAM" id="MobiDB-lite"/>
    </source>
</evidence>
<dbReference type="AlphaFoldDB" id="A0A4S3TRZ8"/>
<evidence type="ECO:0000313" key="2">
    <source>
        <dbReference type="EMBL" id="THE66460.1"/>
    </source>
</evidence>
<comment type="caution">
    <text evidence="2">The sequence shown here is derived from an EMBL/GenBank/DDBJ whole genome shotgun (WGS) entry which is preliminary data.</text>
</comment>
<feature type="non-terminal residue" evidence="2">
    <location>
        <position position="1"/>
    </location>
</feature>
<feature type="region of interest" description="Disordered" evidence="1">
    <location>
        <begin position="73"/>
        <end position="99"/>
    </location>
</feature>
<evidence type="ECO:0000313" key="3">
    <source>
        <dbReference type="Proteomes" id="UP000318864"/>
    </source>
</evidence>
<accession>A0A4S3TRZ8</accession>
<dbReference type="Proteomes" id="UP000318864">
    <property type="component" value="Unassembled WGS sequence"/>
</dbReference>
<proteinExistence type="predicted"/>
<dbReference type="EMBL" id="RBZW01000008">
    <property type="protein sequence ID" value="THE66460.1"/>
    <property type="molecule type" value="Genomic_DNA"/>
</dbReference>
<sequence>EQIGQSDSTTFVMPQELTSMVGRYGKHLSGSDIKDDGDALESLDFDEETRELIGLDDIAEMIGELEEAEMDVEAMEQEAKAIQEGEDMPADGPTGTGDE</sequence>
<reference evidence="2 3" key="1">
    <citation type="submission" date="2018-10" db="EMBL/GenBank/DDBJ databases">
        <title>Natronolimnobius sp. XQ-INN 246 isolated from Inner Mongolia Autonomous Region of China.</title>
        <authorList>
            <person name="Xue Q."/>
        </authorList>
    </citation>
    <scope>NUCLEOTIDE SEQUENCE [LARGE SCALE GENOMIC DNA]</scope>
    <source>
        <strain evidence="2 3">XQ-INN 246</strain>
    </source>
</reference>
<gene>
    <name evidence="2" type="ORF">D8Y22_02565</name>
</gene>